<name>A0AAV5S8G6_9BILA</name>
<evidence type="ECO:0000313" key="1">
    <source>
        <dbReference type="EMBL" id="GMS78340.1"/>
    </source>
</evidence>
<organism evidence="1 2">
    <name type="scientific">Pristionchus entomophagus</name>
    <dbReference type="NCBI Taxonomy" id="358040"/>
    <lineage>
        <taxon>Eukaryota</taxon>
        <taxon>Metazoa</taxon>
        <taxon>Ecdysozoa</taxon>
        <taxon>Nematoda</taxon>
        <taxon>Chromadorea</taxon>
        <taxon>Rhabditida</taxon>
        <taxon>Rhabditina</taxon>
        <taxon>Diplogasteromorpha</taxon>
        <taxon>Diplogasteroidea</taxon>
        <taxon>Neodiplogasteridae</taxon>
        <taxon>Pristionchus</taxon>
    </lineage>
</organism>
<evidence type="ECO:0000313" key="2">
    <source>
        <dbReference type="Proteomes" id="UP001432027"/>
    </source>
</evidence>
<proteinExistence type="predicted"/>
<reference evidence="1" key="1">
    <citation type="submission" date="2023-10" db="EMBL/GenBank/DDBJ databases">
        <title>Genome assembly of Pristionchus species.</title>
        <authorList>
            <person name="Yoshida K."/>
            <person name="Sommer R.J."/>
        </authorList>
    </citation>
    <scope>NUCLEOTIDE SEQUENCE</scope>
    <source>
        <strain evidence="1">RS0144</strain>
    </source>
</reference>
<dbReference type="AlphaFoldDB" id="A0AAV5S8G6"/>
<dbReference type="Proteomes" id="UP001432027">
    <property type="component" value="Unassembled WGS sequence"/>
</dbReference>
<gene>
    <name evidence="1" type="ORF">PENTCL1PPCAC_515</name>
</gene>
<protein>
    <submittedName>
        <fullName evidence="1">Uncharacterized protein</fullName>
    </submittedName>
</protein>
<keyword evidence="2" id="KW-1185">Reference proteome</keyword>
<dbReference type="EMBL" id="BTSX01000001">
    <property type="protein sequence ID" value="GMS78340.1"/>
    <property type="molecule type" value="Genomic_DNA"/>
</dbReference>
<feature type="non-terminal residue" evidence="1">
    <location>
        <position position="1"/>
    </location>
</feature>
<comment type="caution">
    <text evidence="1">The sequence shown here is derived from an EMBL/GenBank/DDBJ whole genome shotgun (WGS) entry which is preliminary data.</text>
</comment>
<accession>A0AAV5S8G6</accession>
<sequence>QWVSQKNDRNIVRDMCCMREWHNTTTYTAFLNENFVGESSQIRSSLVKHLANRQEGKHQWKELHTFFFLNVDNFTSMEQFG</sequence>